<dbReference type="Proteomes" id="UP000000211">
    <property type="component" value="Chromosome"/>
</dbReference>
<evidence type="ECO:0000259" key="1">
    <source>
        <dbReference type="Pfam" id="PF12728"/>
    </source>
</evidence>
<sequence length="136" mass="15081">MRPVQLTPELQEEARALLGGLRPGAFLRVDQTIIPLTPGLAGLLRELLEPLLAGQPVVLVPLEAELTTQEAADLLGVSRPYLIQLLERGEIPYRKVGTHRRIKAADLLAYQERSKARGRRILDELVEEAQELGLGY</sequence>
<dbReference type="Pfam" id="PF12728">
    <property type="entry name" value="HTH_17"/>
    <property type="match status" value="1"/>
</dbReference>
<reference evidence="2 3" key="1">
    <citation type="journal article" date="2013" name="Genome Announc.">
        <title>Whole Genome Sequencing of Thermus oshimai JL-2 and Thermus thermophilus JL-18, Incomplete Denitrifiers from the United States Great Basin.</title>
        <authorList>
            <person name="Murugapiran S.K."/>
            <person name="Huntemann M."/>
            <person name="Wei C.L."/>
            <person name="Han J."/>
            <person name="Detter J.C."/>
            <person name="Han C.S."/>
            <person name="Erkkila T.H."/>
            <person name="Teshima H."/>
            <person name="Chen A."/>
            <person name="Kyrpides N."/>
            <person name="Mavrommatis K."/>
            <person name="Markowitz V."/>
            <person name="Szeto E."/>
            <person name="Ivanova N."/>
            <person name="Pagani I."/>
            <person name="Lam J."/>
            <person name="McDonald A.I."/>
            <person name="Dodsworth J.A."/>
            <person name="Pati A."/>
            <person name="Goodwin L."/>
            <person name="Peters L."/>
            <person name="Pitluck S."/>
            <person name="Woyke T."/>
            <person name="Hedlund B.P."/>
        </authorList>
    </citation>
    <scope>NUCLEOTIDE SEQUENCE</scope>
    <source>
        <strain evidence="2 3">JL-2</strain>
    </source>
</reference>
<dbReference type="eggNOG" id="COG3311">
    <property type="taxonomic scope" value="Bacteria"/>
</dbReference>
<accession>K7QV05</accession>
<dbReference type="STRING" id="751945.Theos_1179"/>
<dbReference type="SUPFAM" id="SSF46955">
    <property type="entry name" value="Putative DNA-binding domain"/>
    <property type="match status" value="1"/>
</dbReference>
<keyword evidence="2" id="KW-0238">DNA-binding</keyword>
<dbReference type="KEGG" id="tos:Theos_1179"/>
<evidence type="ECO:0000313" key="3">
    <source>
        <dbReference type="Proteomes" id="UP000000211"/>
    </source>
</evidence>
<dbReference type="InterPro" id="IPR041657">
    <property type="entry name" value="HTH_17"/>
</dbReference>
<evidence type="ECO:0000313" key="2">
    <source>
        <dbReference type="EMBL" id="AFV76221.1"/>
    </source>
</evidence>
<dbReference type="RefSeq" id="WP_016329411.1">
    <property type="nucleotide sequence ID" value="NC_019386.1"/>
</dbReference>
<organism evidence="2 3">
    <name type="scientific">Thermus oshimai JL-2</name>
    <dbReference type="NCBI Taxonomy" id="751945"/>
    <lineage>
        <taxon>Bacteria</taxon>
        <taxon>Thermotogati</taxon>
        <taxon>Deinococcota</taxon>
        <taxon>Deinococci</taxon>
        <taxon>Thermales</taxon>
        <taxon>Thermaceae</taxon>
        <taxon>Thermus</taxon>
    </lineage>
</organism>
<dbReference type="HOGENOM" id="CLU_106726_4_1_0"/>
<dbReference type="NCBIfam" id="TIGR01764">
    <property type="entry name" value="excise"/>
    <property type="match status" value="1"/>
</dbReference>
<dbReference type="InterPro" id="IPR009061">
    <property type="entry name" value="DNA-bd_dom_put_sf"/>
</dbReference>
<dbReference type="GO" id="GO:0003677">
    <property type="term" value="F:DNA binding"/>
    <property type="evidence" value="ECO:0007669"/>
    <property type="project" value="UniProtKB-KW"/>
</dbReference>
<keyword evidence="3" id="KW-1185">Reference proteome</keyword>
<proteinExistence type="predicted"/>
<dbReference type="InterPro" id="IPR010093">
    <property type="entry name" value="SinI_DNA-bd"/>
</dbReference>
<dbReference type="PATRIC" id="fig|751945.3.peg.1169"/>
<feature type="domain" description="Helix-turn-helix" evidence="1">
    <location>
        <begin position="66"/>
        <end position="113"/>
    </location>
</feature>
<dbReference type="EMBL" id="CP003249">
    <property type="protein sequence ID" value="AFV76221.1"/>
    <property type="molecule type" value="Genomic_DNA"/>
</dbReference>
<name>K7QV05_THEOS</name>
<dbReference type="OrthoDB" id="26212at2"/>
<dbReference type="AlphaFoldDB" id="K7QV05"/>
<gene>
    <name evidence="2" type="ORF">Theos_1179</name>
</gene>
<protein>
    <submittedName>
        <fullName evidence="2">DNA-binding protein, excisionase family</fullName>
    </submittedName>
</protein>